<name>A0A6A4SDJ0_SCOMX</name>
<dbReference type="PROSITE" id="PS50053">
    <property type="entry name" value="UBIQUITIN_2"/>
    <property type="match status" value="1"/>
</dbReference>
<organism evidence="2 3">
    <name type="scientific">Scophthalmus maximus</name>
    <name type="common">Turbot</name>
    <name type="synonym">Psetta maxima</name>
    <dbReference type="NCBI Taxonomy" id="52904"/>
    <lineage>
        <taxon>Eukaryota</taxon>
        <taxon>Metazoa</taxon>
        <taxon>Chordata</taxon>
        <taxon>Craniata</taxon>
        <taxon>Vertebrata</taxon>
        <taxon>Euteleostomi</taxon>
        <taxon>Actinopterygii</taxon>
        <taxon>Neopterygii</taxon>
        <taxon>Teleostei</taxon>
        <taxon>Neoteleostei</taxon>
        <taxon>Acanthomorphata</taxon>
        <taxon>Carangaria</taxon>
        <taxon>Pleuronectiformes</taxon>
        <taxon>Pleuronectoidei</taxon>
        <taxon>Scophthalmidae</taxon>
        <taxon>Scophthalmus</taxon>
    </lineage>
</organism>
<evidence type="ECO:0000313" key="3">
    <source>
        <dbReference type="Proteomes" id="UP000438429"/>
    </source>
</evidence>
<gene>
    <name evidence="2" type="ORF">F2P81_018286</name>
</gene>
<dbReference type="AlphaFoldDB" id="A0A6A4SDJ0"/>
<dbReference type="InterPro" id="IPR029071">
    <property type="entry name" value="Ubiquitin-like_domsf"/>
</dbReference>
<dbReference type="InterPro" id="IPR000626">
    <property type="entry name" value="Ubiquitin-like_dom"/>
</dbReference>
<sequence>MRGERTALRHRHWPHRRDVFSPKGSVLPRIESESVISLCLPPPRPLIWRLLSTLDDRSDDRRQERSELARHKICAQTPKMGKIYQVVVHGLRGEKMTVDLCNTEEQMQTMTVLQLRERIAQKLPNNADKMLDDDATLLSQYGIQHMSVIHMVLRVPGGLTA</sequence>
<accession>A0A6A4SDJ0</accession>
<comment type="caution">
    <text evidence="2">The sequence shown here is derived from an EMBL/GenBank/DDBJ whole genome shotgun (WGS) entry which is preliminary data.</text>
</comment>
<dbReference type="EMBL" id="VEVO01000016">
    <property type="protein sequence ID" value="KAF0029181.1"/>
    <property type="molecule type" value="Genomic_DNA"/>
</dbReference>
<dbReference type="Gene3D" id="3.10.20.90">
    <property type="entry name" value="Phosphatidylinositol 3-kinase Catalytic Subunit, Chain A, domain 1"/>
    <property type="match status" value="1"/>
</dbReference>
<dbReference type="CDD" id="cd17039">
    <property type="entry name" value="Ubl_ubiquitin_like"/>
    <property type="match status" value="1"/>
</dbReference>
<dbReference type="Proteomes" id="UP000438429">
    <property type="component" value="Unassembled WGS sequence"/>
</dbReference>
<dbReference type="SUPFAM" id="SSF54236">
    <property type="entry name" value="Ubiquitin-like"/>
    <property type="match status" value="1"/>
</dbReference>
<evidence type="ECO:0000259" key="1">
    <source>
        <dbReference type="PROSITE" id="PS50053"/>
    </source>
</evidence>
<evidence type="ECO:0000313" key="2">
    <source>
        <dbReference type="EMBL" id="KAF0029181.1"/>
    </source>
</evidence>
<protein>
    <recommendedName>
        <fullName evidence="1">Ubiquitin-like domain-containing protein</fullName>
    </recommendedName>
</protein>
<proteinExistence type="predicted"/>
<reference evidence="2 3" key="1">
    <citation type="submission" date="2019-06" db="EMBL/GenBank/DDBJ databases">
        <title>Draft genomes of female and male turbot (Scophthalmus maximus).</title>
        <authorList>
            <person name="Xu H."/>
            <person name="Xu X.-W."/>
            <person name="Shao C."/>
            <person name="Chen S."/>
        </authorList>
    </citation>
    <scope>NUCLEOTIDE SEQUENCE [LARGE SCALE GENOMIC DNA]</scope>
    <source>
        <strain evidence="2">Ysfricsl-2016a</strain>
        <tissue evidence="2">Blood</tissue>
    </source>
</reference>
<feature type="domain" description="Ubiquitin-like" evidence="1">
    <location>
        <begin position="121"/>
        <end position="158"/>
    </location>
</feature>